<proteinExistence type="predicted"/>
<gene>
    <name evidence="2" type="ORF">BD410DRAFT_791815</name>
</gene>
<accession>A0A4Y7PYL0</accession>
<reference evidence="2 3" key="1">
    <citation type="submission" date="2018-06" db="EMBL/GenBank/DDBJ databases">
        <title>A transcriptomic atlas of mushroom development highlights an independent origin of complex multicellularity.</title>
        <authorList>
            <consortium name="DOE Joint Genome Institute"/>
            <person name="Krizsan K."/>
            <person name="Almasi E."/>
            <person name="Merenyi Z."/>
            <person name="Sahu N."/>
            <person name="Viragh M."/>
            <person name="Koszo T."/>
            <person name="Mondo S."/>
            <person name="Kiss B."/>
            <person name="Balint B."/>
            <person name="Kues U."/>
            <person name="Barry K."/>
            <person name="Hegedus J.C."/>
            <person name="Henrissat B."/>
            <person name="Johnson J."/>
            <person name="Lipzen A."/>
            <person name="Ohm R."/>
            <person name="Nagy I."/>
            <person name="Pangilinan J."/>
            <person name="Yan J."/>
            <person name="Xiong Y."/>
            <person name="Grigoriev I.V."/>
            <person name="Hibbett D.S."/>
            <person name="Nagy L.G."/>
        </authorList>
    </citation>
    <scope>NUCLEOTIDE SEQUENCE [LARGE SCALE GENOMIC DNA]</scope>
    <source>
        <strain evidence="2 3">SZMC22713</strain>
    </source>
</reference>
<feature type="chain" id="PRO_5021260494" evidence="1">
    <location>
        <begin position="28"/>
        <end position="74"/>
    </location>
</feature>
<protein>
    <submittedName>
        <fullName evidence="2">Uncharacterized protein</fullName>
    </submittedName>
</protein>
<evidence type="ECO:0000313" key="2">
    <source>
        <dbReference type="EMBL" id="TDL19689.1"/>
    </source>
</evidence>
<keyword evidence="3" id="KW-1185">Reference proteome</keyword>
<evidence type="ECO:0000313" key="3">
    <source>
        <dbReference type="Proteomes" id="UP000294933"/>
    </source>
</evidence>
<dbReference type="EMBL" id="ML170194">
    <property type="protein sequence ID" value="TDL19689.1"/>
    <property type="molecule type" value="Genomic_DNA"/>
</dbReference>
<name>A0A4Y7PYL0_9AGAM</name>
<feature type="signal peptide" evidence="1">
    <location>
        <begin position="1"/>
        <end position="27"/>
    </location>
</feature>
<dbReference type="Proteomes" id="UP000294933">
    <property type="component" value="Unassembled WGS sequence"/>
</dbReference>
<evidence type="ECO:0000256" key="1">
    <source>
        <dbReference type="SAM" id="SignalP"/>
    </source>
</evidence>
<dbReference type="VEuPathDB" id="FungiDB:BD410DRAFT_791815"/>
<dbReference type="AlphaFoldDB" id="A0A4Y7PYL0"/>
<sequence length="74" mass="8535">MAAGAGRVRATLAQLFLPWFLRVEVMLEWCESSQKPFFTDPDVWLEIFKVPSFISSRSVLHVARPRFPLHPSFS</sequence>
<organism evidence="2 3">
    <name type="scientific">Rickenella mellea</name>
    <dbReference type="NCBI Taxonomy" id="50990"/>
    <lineage>
        <taxon>Eukaryota</taxon>
        <taxon>Fungi</taxon>
        <taxon>Dikarya</taxon>
        <taxon>Basidiomycota</taxon>
        <taxon>Agaricomycotina</taxon>
        <taxon>Agaricomycetes</taxon>
        <taxon>Hymenochaetales</taxon>
        <taxon>Rickenellaceae</taxon>
        <taxon>Rickenella</taxon>
    </lineage>
</organism>
<keyword evidence="1" id="KW-0732">Signal</keyword>